<keyword evidence="3" id="KW-1185">Reference proteome</keyword>
<reference evidence="3" key="1">
    <citation type="submission" date="2024-07" db="EMBL/GenBank/DDBJ databases">
        <title>Two chromosome-level genome assemblies of Korean endemic species Abeliophyllum distichum and Forsythia ovata (Oleaceae).</title>
        <authorList>
            <person name="Jang H."/>
        </authorList>
    </citation>
    <scope>NUCLEOTIDE SEQUENCE [LARGE SCALE GENOMIC DNA]</scope>
</reference>
<feature type="compositionally biased region" description="Basic and acidic residues" evidence="1">
    <location>
        <begin position="71"/>
        <end position="82"/>
    </location>
</feature>
<gene>
    <name evidence="2" type="ORF">Fot_51665</name>
</gene>
<accession>A0ABD1PW36</accession>
<protein>
    <submittedName>
        <fullName evidence="2">Uncharacterized protein</fullName>
    </submittedName>
</protein>
<organism evidence="2 3">
    <name type="scientific">Forsythia ovata</name>
    <dbReference type="NCBI Taxonomy" id="205694"/>
    <lineage>
        <taxon>Eukaryota</taxon>
        <taxon>Viridiplantae</taxon>
        <taxon>Streptophyta</taxon>
        <taxon>Embryophyta</taxon>
        <taxon>Tracheophyta</taxon>
        <taxon>Spermatophyta</taxon>
        <taxon>Magnoliopsida</taxon>
        <taxon>eudicotyledons</taxon>
        <taxon>Gunneridae</taxon>
        <taxon>Pentapetalae</taxon>
        <taxon>asterids</taxon>
        <taxon>lamiids</taxon>
        <taxon>Lamiales</taxon>
        <taxon>Oleaceae</taxon>
        <taxon>Forsythieae</taxon>
        <taxon>Forsythia</taxon>
    </lineage>
</organism>
<evidence type="ECO:0000256" key="1">
    <source>
        <dbReference type="SAM" id="MobiDB-lite"/>
    </source>
</evidence>
<dbReference type="Proteomes" id="UP001604277">
    <property type="component" value="Unassembled WGS sequence"/>
</dbReference>
<evidence type="ECO:0000313" key="3">
    <source>
        <dbReference type="Proteomes" id="UP001604277"/>
    </source>
</evidence>
<dbReference type="AlphaFoldDB" id="A0ABD1PW36"/>
<name>A0ABD1PW36_9LAMI</name>
<dbReference type="EMBL" id="JBFOLJ010000017">
    <property type="protein sequence ID" value="KAL2468140.1"/>
    <property type="molecule type" value="Genomic_DNA"/>
</dbReference>
<sequence length="176" mass="20001">MSRASPNSAHPYKSQVGDFLAWVELHRFDPLPFLSESNPQFESDKINTAPPWLEAQIKKSQRASRANKGQWPEKEKGQRAEPELRIEQSIEIAAARVWWVQPTGVYAGMNGGAQNRTKGREKESSKCDFPKCGCPILVSKLPADVEAPLTWSLPRQQWAYFLLPTLCHNTYCYILQ</sequence>
<proteinExistence type="predicted"/>
<comment type="caution">
    <text evidence="2">The sequence shown here is derived from an EMBL/GenBank/DDBJ whole genome shotgun (WGS) entry which is preliminary data.</text>
</comment>
<evidence type="ECO:0000313" key="2">
    <source>
        <dbReference type="EMBL" id="KAL2468140.1"/>
    </source>
</evidence>
<feature type="region of interest" description="Disordered" evidence="1">
    <location>
        <begin position="58"/>
        <end position="82"/>
    </location>
</feature>